<evidence type="ECO:0000313" key="3">
    <source>
        <dbReference type="EMBL" id="KOH43483.1"/>
    </source>
</evidence>
<dbReference type="GO" id="GO:0005829">
    <property type="term" value="C:cytosol"/>
    <property type="evidence" value="ECO:0007669"/>
    <property type="project" value="TreeGrafter"/>
</dbReference>
<organism evidence="3 4">
    <name type="scientific">Sunxiuqinia dokdonensis</name>
    <dbReference type="NCBI Taxonomy" id="1409788"/>
    <lineage>
        <taxon>Bacteria</taxon>
        <taxon>Pseudomonadati</taxon>
        <taxon>Bacteroidota</taxon>
        <taxon>Bacteroidia</taxon>
        <taxon>Marinilabiliales</taxon>
        <taxon>Prolixibacteraceae</taxon>
        <taxon>Sunxiuqinia</taxon>
    </lineage>
</organism>
<dbReference type="AlphaFoldDB" id="A0A0L8V544"/>
<dbReference type="GO" id="GO:0005524">
    <property type="term" value="F:ATP binding"/>
    <property type="evidence" value="ECO:0007669"/>
    <property type="project" value="InterPro"/>
</dbReference>
<dbReference type="InterPro" id="IPR006935">
    <property type="entry name" value="Helicase/UvrB_N"/>
</dbReference>
<dbReference type="STRING" id="1409788.NC99_36960"/>
<evidence type="ECO:0000313" key="4">
    <source>
        <dbReference type="Proteomes" id="UP000036958"/>
    </source>
</evidence>
<gene>
    <name evidence="3" type="ORF">NC99_36960</name>
</gene>
<dbReference type="GO" id="GO:0003677">
    <property type="term" value="F:DNA binding"/>
    <property type="evidence" value="ECO:0007669"/>
    <property type="project" value="InterPro"/>
</dbReference>
<dbReference type="PANTHER" id="PTHR47396:SF1">
    <property type="entry name" value="ATP-DEPENDENT HELICASE IRC3-RELATED"/>
    <property type="match status" value="1"/>
</dbReference>
<protein>
    <submittedName>
        <fullName evidence="3">Type III restriction protein res subunit</fullName>
    </submittedName>
</protein>
<dbReference type="Proteomes" id="UP000036958">
    <property type="component" value="Unassembled WGS sequence"/>
</dbReference>
<dbReference type="Gene3D" id="3.40.50.300">
    <property type="entry name" value="P-loop containing nucleotide triphosphate hydrolases"/>
    <property type="match status" value="2"/>
</dbReference>
<dbReference type="PANTHER" id="PTHR47396">
    <property type="entry name" value="TYPE I RESTRICTION ENZYME ECOKI R PROTEIN"/>
    <property type="match status" value="1"/>
</dbReference>
<reference evidence="4" key="1">
    <citation type="submission" date="2015-07" db="EMBL/GenBank/DDBJ databases">
        <title>Genome sequencing of Sunxiuqinia dokdonensis strain SK.</title>
        <authorList>
            <person name="Ahn S."/>
            <person name="Kim B.-C."/>
        </authorList>
    </citation>
    <scope>NUCLEOTIDE SEQUENCE [LARGE SCALE GENOMIC DNA]</scope>
    <source>
        <strain evidence="4">SK</strain>
    </source>
</reference>
<comment type="caution">
    <text evidence="3">The sequence shown here is derived from an EMBL/GenBank/DDBJ whole genome shotgun (WGS) entry which is preliminary data.</text>
</comment>
<evidence type="ECO:0000259" key="2">
    <source>
        <dbReference type="Pfam" id="PF04851"/>
    </source>
</evidence>
<feature type="coiled-coil region" evidence="1">
    <location>
        <begin position="480"/>
        <end position="507"/>
    </location>
</feature>
<dbReference type="RefSeq" id="WP_053186505.1">
    <property type="nucleotide sequence ID" value="NZ_LGIA01000185.1"/>
</dbReference>
<keyword evidence="1" id="KW-0175">Coiled coil</keyword>
<dbReference type="SUPFAM" id="SSF52540">
    <property type="entry name" value="P-loop containing nucleoside triphosphate hydrolases"/>
    <property type="match status" value="1"/>
</dbReference>
<dbReference type="EMBL" id="LGIA01000185">
    <property type="protein sequence ID" value="KOH43483.1"/>
    <property type="molecule type" value="Genomic_DNA"/>
</dbReference>
<sequence>MNNKAQYIKQRLSLRVPLQEALDVVVHLAGKLELQKDIYLAAEIEKVKSHFPSCVDFERDFPSLCFSIATGVGKTRLMGACIAWLYLEKGIRNYFVLAPNLTIYEKLIEDFGNPNYAKYVFNGISEFVHNRPVIITGDNYNQMGSLFKDSEIRINIFNISKFNRDASAANRGKEKGMAPRIKRISEYLGESYWNYLSNLDDLVILMDEAHRYHADASKSAINELKPVLGLELTATPIDEKGNPFRNVVYEYSLAQALEDGKYVKNPAIATRKNFRPQGLSEKEVEIIKLEDAISIHQDTKNELEIYARNNKVKMVKPFILVVCRDINHSTEVFNYINSDAFFRGAFKGKVLQIDSSTRREEEIERQFVDLESLDNEIEIVIHVNMLKEGWDVNNLYTIVPLRAANASVLIEQTIGRGLRLPYNGERTGVDKVDKLTVVAHENFEKVIEAAQDPNSVLNKLSYIEIPEEDLSTKTTVVTSVTKVEKEMQEAEKRIDAIQNKTRKQEARNSYDAKKLILDVISSPEIAYQTKGLKDYEKKEVQAMVIQKAIEKLETGQQSIFKEEIKTELPKVYQATLVEVRNNTIEIPRMDLVQDDVEVWFENFDLNTSRGFEFQAMDEEIIRRGLKHNEVDTIGVQQGAFSRETPVNQIISELINYPEIDYDENAELLHKLSIQAIRTIERQVEEKGVLQVLVKQYRKIIAGKIYDQMKANFKIGEPDYIEPKVLPFVRIEDWNFSALANGYKDYREVVTPAILIPKYVFRGFEKACHLEYKFDSKTEKDFSYILENDRKVQKWLRPAPNQFRIYWKNNSKQYYPDFVVETEDCIYLVETKMLDQVEVSDVISKKAAAQKYCKYATAFTTANGGKPWKYILIPHNEVTQTTGFDYFLRFIED</sequence>
<proteinExistence type="predicted"/>
<dbReference type="PATRIC" id="fig|1409788.3.peg.3782"/>
<dbReference type="OrthoDB" id="9804145at2"/>
<dbReference type="InterPro" id="IPR027417">
    <property type="entry name" value="P-loop_NTPase"/>
</dbReference>
<keyword evidence="4" id="KW-1185">Reference proteome</keyword>
<feature type="domain" description="Helicase/UvrB N-terminal" evidence="2">
    <location>
        <begin position="59"/>
        <end position="237"/>
    </location>
</feature>
<name>A0A0L8V544_9BACT</name>
<dbReference type="InterPro" id="IPR050742">
    <property type="entry name" value="Helicase_Restrict-Modif_Enz"/>
</dbReference>
<accession>A0A0L8V544</accession>
<evidence type="ECO:0000256" key="1">
    <source>
        <dbReference type="SAM" id="Coils"/>
    </source>
</evidence>
<dbReference type="Pfam" id="PF04851">
    <property type="entry name" value="ResIII"/>
    <property type="match status" value="1"/>
</dbReference>
<dbReference type="GO" id="GO:0016787">
    <property type="term" value="F:hydrolase activity"/>
    <property type="evidence" value="ECO:0007669"/>
    <property type="project" value="InterPro"/>
</dbReference>